<name>A0ABZ2K7S9_9BACT</name>
<evidence type="ECO:0008006" key="4">
    <source>
        <dbReference type="Google" id="ProtNLM"/>
    </source>
</evidence>
<proteinExistence type="predicted"/>
<feature type="compositionally biased region" description="Polar residues" evidence="1">
    <location>
        <begin position="1"/>
        <end position="15"/>
    </location>
</feature>
<evidence type="ECO:0000313" key="2">
    <source>
        <dbReference type="EMBL" id="WXA94743.1"/>
    </source>
</evidence>
<evidence type="ECO:0000313" key="3">
    <source>
        <dbReference type="Proteomes" id="UP001379533"/>
    </source>
</evidence>
<protein>
    <recommendedName>
        <fullName evidence="4">Bacteriocin</fullName>
    </recommendedName>
</protein>
<accession>A0ABZ2K7S9</accession>
<keyword evidence="3" id="KW-1185">Reference proteome</keyword>
<gene>
    <name evidence="2" type="ORF">LZC95_51030</name>
</gene>
<reference evidence="2 3" key="1">
    <citation type="submission" date="2021-12" db="EMBL/GenBank/DDBJ databases">
        <title>Discovery of the Pendulisporaceae a myxobacterial family with distinct sporulation behavior and unique specialized metabolism.</title>
        <authorList>
            <person name="Garcia R."/>
            <person name="Popoff A."/>
            <person name="Bader C.D."/>
            <person name="Loehr J."/>
            <person name="Walesch S."/>
            <person name="Walt C."/>
            <person name="Boldt J."/>
            <person name="Bunk B."/>
            <person name="Haeckl F.J.F.P.J."/>
            <person name="Gunesch A.P."/>
            <person name="Birkelbach J."/>
            <person name="Nuebel U."/>
            <person name="Pietschmann T."/>
            <person name="Bach T."/>
            <person name="Mueller R."/>
        </authorList>
    </citation>
    <scope>NUCLEOTIDE SEQUENCE [LARGE SCALE GENOMIC DNA]</scope>
    <source>
        <strain evidence="2 3">MSr12523</strain>
    </source>
</reference>
<dbReference type="EMBL" id="CP089982">
    <property type="protein sequence ID" value="WXA94743.1"/>
    <property type="molecule type" value="Genomic_DNA"/>
</dbReference>
<feature type="region of interest" description="Disordered" evidence="1">
    <location>
        <begin position="1"/>
        <end position="20"/>
    </location>
</feature>
<dbReference type="Proteomes" id="UP001379533">
    <property type="component" value="Chromosome"/>
</dbReference>
<dbReference type="RefSeq" id="WP_394845354.1">
    <property type="nucleotide sequence ID" value="NZ_CP089982.1"/>
</dbReference>
<organism evidence="2 3">
    <name type="scientific">Pendulispora brunnea</name>
    <dbReference type="NCBI Taxonomy" id="2905690"/>
    <lineage>
        <taxon>Bacteria</taxon>
        <taxon>Pseudomonadati</taxon>
        <taxon>Myxococcota</taxon>
        <taxon>Myxococcia</taxon>
        <taxon>Myxococcales</taxon>
        <taxon>Sorangiineae</taxon>
        <taxon>Pendulisporaceae</taxon>
        <taxon>Pendulispora</taxon>
    </lineage>
</organism>
<evidence type="ECO:0000256" key="1">
    <source>
        <dbReference type="SAM" id="MobiDB-lite"/>
    </source>
</evidence>
<sequence length="59" mass="6593">MNTVTQSHVSPSNQRELTEEELAATSGGFIGWLGLAAQGYGFYKSLQLTYRHGYRTGRR</sequence>